<evidence type="ECO:0000259" key="2">
    <source>
        <dbReference type="Pfam" id="PF03537"/>
    </source>
</evidence>
<accession>A0A1C6SKV4</accession>
<dbReference type="AlphaFoldDB" id="A0A1C6SKV4"/>
<dbReference type="RefSeq" id="WP_091091152.1">
    <property type="nucleotide sequence ID" value="NZ_FMHT01000003.1"/>
</dbReference>
<dbReference type="InterPro" id="IPR013785">
    <property type="entry name" value="Aldolase_TIM"/>
</dbReference>
<dbReference type="GO" id="GO:0016787">
    <property type="term" value="F:hydrolase activity"/>
    <property type="evidence" value="ECO:0007669"/>
    <property type="project" value="UniProtKB-KW"/>
</dbReference>
<dbReference type="PANTHER" id="PTHR35273:SF2">
    <property type="entry name" value="ALPHA-GALACTOSIDASE"/>
    <property type="match status" value="1"/>
</dbReference>
<dbReference type="Proteomes" id="UP000199699">
    <property type="component" value="Unassembled WGS sequence"/>
</dbReference>
<dbReference type="STRING" id="145857.GA0070616_4006"/>
<dbReference type="EMBL" id="FMHT01000003">
    <property type="protein sequence ID" value="SCL30073.1"/>
    <property type="molecule type" value="Genomic_DNA"/>
</dbReference>
<dbReference type="Pfam" id="PF03537">
    <property type="entry name" value="Glyco_hydro_114"/>
    <property type="match status" value="1"/>
</dbReference>
<dbReference type="PANTHER" id="PTHR35273">
    <property type="entry name" value="ALPHA-1,4 POLYGALACTOSAMINIDASE, PUTATIVE (AFU_ORTHOLOGUE AFUA_3G07890)-RELATED"/>
    <property type="match status" value="1"/>
</dbReference>
<evidence type="ECO:0000313" key="3">
    <source>
        <dbReference type="EMBL" id="SCL30073.1"/>
    </source>
</evidence>
<sequence>MRIRLATVGRTLRRALPAALTLALAAPLSACRVELAEPDDPWPTASARQWQWQWQLTGELDTTVEADVFVLDPVTTTSAQTAELRSRGRRLVCQVHVGSVRDTDPDTDRFPAAVRGTATDRHPGGRWLDVRNWDVLRPVLADRLRLCRGKGFGGVLLADADGHTRRTGFPLSFDDQVRHVRRLADLARSLDLSPGLLGNLTQVATLAPDLDFAVDAECVRLRRCEKLLPFVDAGKPVFHVEYTGSTADFCVTSVGYGFVSIRKNRALDAWRLPCP</sequence>
<dbReference type="Gene3D" id="3.20.20.70">
    <property type="entry name" value="Aldolase class I"/>
    <property type="match status" value="1"/>
</dbReference>
<dbReference type="SUPFAM" id="SSF51445">
    <property type="entry name" value="(Trans)glycosidases"/>
    <property type="match status" value="1"/>
</dbReference>
<keyword evidence="3" id="KW-0378">Hydrolase</keyword>
<evidence type="ECO:0000313" key="4">
    <source>
        <dbReference type="Proteomes" id="UP000199699"/>
    </source>
</evidence>
<dbReference type="OrthoDB" id="319933at2"/>
<proteinExistence type="predicted"/>
<reference evidence="3 4" key="1">
    <citation type="submission" date="2016-06" db="EMBL/GenBank/DDBJ databases">
        <authorList>
            <person name="Kjaerup R.B."/>
            <person name="Dalgaard T.S."/>
            <person name="Juul-Madsen H.R."/>
        </authorList>
    </citation>
    <scope>NUCLEOTIDE SEQUENCE [LARGE SCALE GENOMIC DNA]</scope>
    <source>
        <strain evidence="3 4">DSM 43818</strain>
    </source>
</reference>
<feature type="chain" id="PRO_5039343620" evidence="1">
    <location>
        <begin position="31"/>
        <end position="275"/>
    </location>
</feature>
<feature type="domain" description="Glycoside-hydrolase family GH114 TIM-barrel" evidence="2">
    <location>
        <begin position="51"/>
        <end position="270"/>
    </location>
</feature>
<protein>
    <submittedName>
        <fullName evidence="3">Glycoside-hydrolase family GH114</fullName>
    </submittedName>
</protein>
<evidence type="ECO:0000256" key="1">
    <source>
        <dbReference type="SAM" id="SignalP"/>
    </source>
</evidence>
<gene>
    <name evidence="3" type="ORF">GA0070616_4006</name>
</gene>
<name>A0A1C6SKV4_9ACTN</name>
<feature type="signal peptide" evidence="1">
    <location>
        <begin position="1"/>
        <end position="30"/>
    </location>
</feature>
<dbReference type="InterPro" id="IPR017853">
    <property type="entry name" value="GH"/>
</dbReference>
<keyword evidence="4" id="KW-1185">Reference proteome</keyword>
<organism evidence="3 4">
    <name type="scientific">Micromonospora nigra</name>
    <dbReference type="NCBI Taxonomy" id="145857"/>
    <lineage>
        <taxon>Bacteria</taxon>
        <taxon>Bacillati</taxon>
        <taxon>Actinomycetota</taxon>
        <taxon>Actinomycetes</taxon>
        <taxon>Micromonosporales</taxon>
        <taxon>Micromonosporaceae</taxon>
        <taxon>Micromonospora</taxon>
    </lineage>
</organism>
<keyword evidence="1" id="KW-0732">Signal</keyword>
<dbReference type="InterPro" id="IPR004352">
    <property type="entry name" value="GH114_TIM-barrel"/>
</dbReference>